<protein>
    <recommendedName>
        <fullName evidence="4">VWFA domain-containing protein</fullName>
    </recommendedName>
</protein>
<sequence>MISVPFITLLPILVKGIVLNDSGYENIFVGIPRNLQEPQDCGRFLSNLEASFHYASKLLYQATESKVYFKNMSIIIPKTWSNCPRQVTPRVGVAWSRTDLLVTEKGSLGNSAWTLQPKGCGNSGYYSHLPLKMFDNNETKNGITILNEWIKLRYGVFPNIGFSNDPVYPEYYKHNNIIKETACYYSNGTTSGIACNTEDSEKCSFDSCKPEGYPPTKHNILCNRETVKSVIFDHVDIRNRESSVFNMPKFQYFCEEKVKFVLALDSSSAMIDRDNWKFIRIAARRFVLYDLPNNTEIGLVRFSAKAKAETDSLTSLSSDKDRESIVARIPDYPEKMAEKCFECAIRESIKLFEKDGGSAFGNVVLLITSGTANINDLNAAINLARNKQMKITVISYAATSENQHQLASETGGFTEIVPSKGVGSSSHLSMMIRLGDALLSSVQRHLGSSEEFGDLPVQVHEMEYQDTATSIVNGTFVLDPMLNRDNLFALYFYSRDNPYVKRLWLTSPSGKTFEGKSEYSLSGHYFTPLHGVNTPGLWSYAFERESQSHQSHFVKVFSKPKSKSQATVTGRLLLDKNIFDFSEGSLILLAEVKFGDYPIHDARVRVIVWYNGSESKEIFLIDNGNGDPDITNGDGIYSRYFIPPLETKTDYSFTLVVDHNDGRAYTYREGGDGEGDGPCCGSQIPIYREDRDYLPSFQRISPPQSLRVVNAPILSQIPPNRISDLRARIEEPKAVVEIQWTAPGADFDSGLAKSYDLRYSTSLDDLYDSFDEQPSIALSEAPLAAGSETEYTFRFTHYDKPYYFALRAVDENNNQGKLSNSVEVFIPAPPTTSTSSTTPMPYATDTVSEDDIHLTVGAIAGIAAGGFLAVILIITFSCCAVSRRKEKGKCMKENALKNPTIYTSGQIKTSALKDSSRNNSIDTVDSAAKSVTQPVHWTASQLLTEHERRQTPAGTAHIYPNYRPNPSSDYSYLNESYLQVGSVYSGYQSQQDYGFRNEERYGPYGGGGSPRSGSYSAPSDGFPPPYDNSGDYQKVPPPTLPKPKIILKASPNLQGSVTSLASDRKRRNITQV</sequence>
<feature type="transmembrane region" description="Helical" evidence="2">
    <location>
        <begin position="858"/>
        <end position="882"/>
    </location>
</feature>
<feature type="region of interest" description="Disordered" evidence="1">
    <location>
        <begin position="996"/>
        <end position="1072"/>
    </location>
</feature>
<gene>
    <name evidence="5" type="ORF">QYM36_010586</name>
</gene>
<dbReference type="Gene3D" id="3.40.50.410">
    <property type="entry name" value="von Willebrand factor, type A domain"/>
    <property type="match status" value="1"/>
</dbReference>
<reference evidence="5" key="1">
    <citation type="submission" date="2023-07" db="EMBL/GenBank/DDBJ databases">
        <title>Chromosome-level genome assembly of Artemia franciscana.</title>
        <authorList>
            <person name="Jo E."/>
        </authorList>
    </citation>
    <scope>NUCLEOTIDE SEQUENCE</scope>
    <source>
        <tissue evidence="5">Whole body</tissue>
    </source>
</reference>
<dbReference type="PROSITE" id="PS50234">
    <property type="entry name" value="VWFA"/>
    <property type="match status" value="1"/>
</dbReference>
<dbReference type="Pfam" id="PF00092">
    <property type="entry name" value="VWA"/>
    <property type="match status" value="1"/>
</dbReference>
<name>A0AA88I0W8_ARTSF</name>
<feature type="signal peptide" evidence="3">
    <location>
        <begin position="1"/>
        <end position="16"/>
    </location>
</feature>
<keyword evidence="6" id="KW-1185">Reference proteome</keyword>
<evidence type="ECO:0000256" key="3">
    <source>
        <dbReference type="SAM" id="SignalP"/>
    </source>
</evidence>
<dbReference type="GO" id="GO:0032991">
    <property type="term" value="C:protein-containing complex"/>
    <property type="evidence" value="ECO:0007669"/>
    <property type="project" value="UniProtKB-ARBA"/>
</dbReference>
<evidence type="ECO:0000256" key="1">
    <source>
        <dbReference type="SAM" id="MobiDB-lite"/>
    </source>
</evidence>
<dbReference type="SMART" id="SM00327">
    <property type="entry name" value="VWA"/>
    <property type="match status" value="1"/>
</dbReference>
<accession>A0AA88I0W8</accession>
<feature type="domain" description="VWFA" evidence="4">
    <location>
        <begin position="259"/>
        <end position="442"/>
    </location>
</feature>
<dbReference type="Gene3D" id="2.60.40.10">
    <property type="entry name" value="Immunoglobulins"/>
    <property type="match status" value="1"/>
</dbReference>
<keyword evidence="2" id="KW-0472">Membrane</keyword>
<feature type="region of interest" description="Disordered" evidence="1">
    <location>
        <begin position="941"/>
        <end position="964"/>
    </location>
</feature>
<dbReference type="EMBL" id="JAVRJZ010000012">
    <property type="protein sequence ID" value="KAK2716056.1"/>
    <property type="molecule type" value="Genomic_DNA"/>
</dbReference>
<dbReference type="SUPFAM" id="SSF53300">
    <property type="entry name" value="vWA-like"/>
    <property type="match status" value="1"/>
</dbReference>
<dbReference type="InterPro" id="IPR013783">
    <property type="entry name" value="Ig-like_fold"/>
</dbReference>
<feature type="compositionally biased region" description="Polar residues" evidence="1">
    <location>
        <begin position="1051"/>
        <end position="1061"/>
    </location>
</feature>
<keyword evidence="2" id="KW-1133">Transmembrane helix</keyword>
<dbReference type="CDD" id="cd00198">
    <property type="entry name" value="vWFA"/>
    <property type="match status" value="1"/>
</dbReference>
<proteinExistence type="predicted"/>
<organism evidence="5 6">
    <name type="scientific">Artemia franciscana</name>
    <name type="common">Brine shrimp</name>
    <name type="synonym">Artemia sanfranciscana</name>
    <dbReference type="NCBI Taxonomy" id="6661"/>
    <lineage>
        <taxon>Eukaryota</taxon>
        <taxon>Metazoa</taxon>
        <taxon>Ecdysozoa</taxon>
        <taxon>Arthropoda</taxon>
        <taxon>Crustacea</taxon>
        <taxon>Branchiopoda</taxon>
        <taxon>Anostraca</taxon>
        <taxon>Artemiidae</taxon>
        <taxon>Artemia</taxon>
    </lineage>
</organism>
<dbReference type="InterPro" id="IPR036465">
    <property type="entry name" value="vWFA_dom_sf"/>
</dbReference>
<evidence type="ECO:0000313" key="6">
    <source>
        <dbReference type="Proteomes" id="UP001187531"/>
    </source>
</evidence>
<keyword evidence="3" id="KW-0732">Signal</keyword>
<comment type="caution">
    <text evidence="5">The sequence shown here is derived from an EMBL/GenBank/DDBJ whole genome shotgun (WGS) entry which is preliminary data.</text>
</comment>
<dbReference type="Pfam" id="PF08434">
    <property type="entry name" value="CLCA"/>
    <property type="match status" value="1"/>
</dbReference>
<feature type="chain" id="PRO_5041724763" description="VWFA domain-containing protein" evidence="3">
    <location>
        <begin position="17"/>
        <end position="1072"/>
    </location>
</feature>
<dbReference type="InterPro" id="IPR013642">
    <property type="entry name" value="CLCA_N"/>
</dbReference>
<evidence type="ECO:0000256" key="2">
    <source>
        <dbReference type="SAM" id="Phobius"/>
    </source>
</evidence>
<dbReference type="Proteomes" id="UP001187531">
    <property type="component" value="Unassembled WGS sequence"/>
</dbReference>
<dbReference type="InterPro" id="IPR002035">
    <property type="entry name" value="VWF_A"/>
</dbReference>
<dbReference type="AlphaFoldDB" id="A0AA88I0W8"/>
<evidence type="ECO:0000313" key="5">
    <source>
        <dbReference type="EMBL" id="KAK2716056.1"/>
    </source>
</evidence>
<evidence type="ECO:0000259" key="4">
    <source>
        <dbReference type="PROSITE" id="PS50234"/>
    </source>
</evidence>
<keyword evidence="2" id="KW-0812">Transmembrane</keyword>